<dbReference type="EMBL" id="JAVDUM010000021">
    <property type="protein sequence ID" value="MDR6868999.1"/>
    <property type="molecule type" value="Genomic_DNA"/>
</dbReference>
<dbReference type="Proteomes" id="UP001259347">
    <property type="component" value="Unassembled WGS sequence"/>
</dbReference>
<keyword evidence="1" id="KW-0472">Membrane</keyword>
<dbReference type="RefSeq" id="WP_310023335.1">
    <property type="nucleotide sequence ID" value="NZ_JAVDUM010000021.1"/>
</dbReference>
<accession>A0ABU1SHG2</accession>
<reference evidence="2 3" key="1">
    <citation type="submission" date="2023-07" db="EMBL/GenBank/DDBJ databases">
        <title>Sorghum-associated microbial communities from plants grown in Nebraska, USA.</title>
        <authorList>
            <person name="Schachtman D."/>
        </authorList>
    </citation>
    <scope>NUCLEOTIDE SEQUENCE [LARGE SCALE GENOMIC DNA]</scope>
    <source>
        <strain evidence="2 3">2980</strain>
    </source>
</reference>
<evidence type="ECO:0000313" key="2">
    <source>
        <dbReference type="EMBL" id="MDR6868999.1"/>
    </source>
</evidence>
<keyword evidence="1" id="KW-1133">Transmembrane helix</keyword>
<dbReference type="NCBIfam" id="NF038083">
    <property type="entry name" value="CU044_5270_fam"/>
    <property type="match status" value="1"/>
</dbReference>
<proteinExistence type="predicted"/>
<dbReference type="InterPro" id="IPR047789">
    <property type="entry name" value="CU044_5270-like"/>
</dbReference>
<keyword evidence="1" id="KW-0812">Transmembrane</keyword>
<keyword evidence="3" id="KW-1185">Reference proteome</keyword>
<gene>
    <name evidence="2" type="ORF">J2Y69_003627</name>
</gene>
<organism evidence="2 3">
    <name type="scientific">Microbacterium resistens</name>
    <dbReference type="NCBI Taxonomy" id="156977"/>
    <lineage>
        <taxon>Bacteria</taxon>
        <taxon>Bacillati</taxon>
        <taxon>Actinomycetota</taxon>
        <taxon>Actinomycetes</taxon>
        <taxon>Micrococcales</taxon>
        <taxon>Microbacteriaceae</taxon>
        <taxon>Microbacterium</taxon>
    </lineage>
</organism>
<name>A0ABU1SHG2_9MICO</name>
<evidence type="ECO:0000256" key="1">
    <source>
        <dbReference type="SAM" id="Phobius"/>
    </source>
</evidence>
<comment type="caution">
    <text evidence="2">The sequence shown here is derived from an EMBL/GenBank/DDBJ whole genome shotgun (WGS) entry which is preliminary data.</text>
</comment>
<evidence type="ECO:0000313" key="3">
    <source>
        <dbReference type="Proteomes" id="UP001259347"/>
    </source>
</evidence>
<protein>
    <submittedName>
        <fullName evidence="2">RNA polymerase sigma-70 factor (ECF subfamily)</fullName>
    </submittedName>
</protein>
<feature type="transmembrane region" description="Helical" evidence="1">
    <location>
        <begin position="64"/>
        <end position="83"/>
    </location>
</feature>
<sequence length="399" mass="42356">MDEISLLRRARTDIPERNPASVARGRATLFAQIEAETPYAPFAALGDDTSFTPLPVRRRRRRTVAWTGVTALGAGALTIALIGGNVFGVGGWHGGADPAAADMLNAAAVATLEVTDPQLAPGQYLRVRNDAEYMTQAWLDEDVDAARVNGEVQDLNTVEPQYYMSQERMEVFRPSDRNDTWWRIQCRRSVAQTFGPKSALAAQEDLSMADGPIGQLIEMPGGRINYELPDGGVKVSDPPSGFSVPGGLSDDFSQLPLEPGELLAEIYRLTAGTGPSPDGEALVWIADTLRGGAVPAEFRAAMYQAAALIPGVSITDEQATLNGRTGTAIGRDETNNNFRQEIIFDPATGQFIGERTVALEGYGAIAVGAALAAGTTVAWTAVTTEIVDAAPTDVSTCSA</sequence>